<dbReference type="Proteomes" id="UP000652761">
    <property type="component" value="Unassembled WGS sequence"/>
</dbReference>
<dbReference type="EMBL" id="NMUH01013252">
    <property type="protein sequence ID" value="MQM22567.1"/>
    <property type="molecule type" value="Genomic_DNA"/>
</dbReference>
<proteinExistence type="predicted"/>
<reference evidence="1" key="1">
    <citation type="submission" date="2017-07" db="EMBL/GenBank/DDBJ databases">
        <title>Taro Niue Genome Assembly and Annotation.</title>
        <authorList>
            <person name="Atibalentja N."/>
            <person name="Keating K."/>
            <person name="Fields C.J."/>
        </authorList>
    </citation>
    <scope>NUCLEOTIDE SEQUENCE</scope>
    <source>
        <strain evidence="1">Niue_2</strain>
        <tissue evidence="1">Leaf</tissue>
    </source>
</reference>
<evidence type="ECO:0000313" key="2">
    <source>
        <dbReference type="Proteomes" id="UP000652761"/>
    </source>
</evidence>
<accession>A0A843XUV6</accession>
<dbReference type="AlphaFoldDB" id="A0A843XUV6"/>
<name>A0A843XUV6_COLES</name>
<keyword evidence="2" id="KW-1185">Reference proteome</keyword>
<sequence length="63" mass="7553">MLYVKEYFTYCNRAVYDYLHREREHNQLGRWFCQMELLLRLPLHACGTAALPISGIHGWQQPN</sequence>
<gene>
    <name evidence="1" type="ORF">Taro_055621</name>
</gene>
<evidence type="ECO:0000313" key="1">
    <source>
        <dbReference type="EMBL" id="MQM22567.1"/>
    </source>
</evidence>
<comment type="caution">
    <text evidence="1">The sequence shown here is derived from an EMBL/GenBank/DDBJ whole genome shotgun (WGS) entry which is preliminary data.</text>
</comment>
<protein>
    <submittedName>
        <fullName evidence="1">Uncharacterized protein</fullName>
    </submittedName>
</protein>
<organism evidence="1 2">
    <name type="scientific">Colocasia esculenta</name>
    <name type="common">Wild taro</name>
    <name type="synonym">Arum esculentum</name>
    <dbReference type="NCBI Taxonomy" id="4460"/>
    <lineage>
        <taxon>Eukaryota</taxon>
        <taxon>Viridiplantae</taxon>
        <taxon>Streptophyta</taxon>
        <taxon>Embryophyta</taxon>
        <taxon>Tracheophyta</taxon>
        <taxon>Spermatophyta</taxon>
        <taxon>Magnoliopsida</taxon>
        <taxon>Liliopsida</taxon>
        <taxon>Araceae</taxon>
        <taxon>Aroideae</taxon>
        <taxon>Colocasieae</taxon>
        <taxon>Colocasia</taxon>
    </lineage>
</organism>